<gene>
    <name evidence="2" type="ORF">H9652_10000</name>
</gene>
<dbReference type="InterPro" id="IPR036412">
    <property type="entry name" value="HAD-like_sf"/>
</dbReference>
<accession>A0ABR8RTK5</accession>
<dbReference type="Gene3D" id="3.40.50.1000">
    <property type="entry name" value="HAD superfamily/HAD-like"/>
    <property type="match status" value="1"/>
</dbReference>
<comment type="caution">
    <text evidence="2">The sequence shown here is derived from an EMBL/GenBank/DDBJ whole genome shotgun (WGS) entry which is preliminary data.</text>
</comment>
<dbReference type="Pfam" id="PF12710">
    <property type="entry name" value="HAD"/>
    <property type="match status" value="1"/>
</dbReference>
<sequence length="334" mass="35631">MTDLPSWRDTSTRTAVLDLVAAVTTGPDALPVEERVAVFDNDGTLWAEKPMPVQLHFLVEQWARAAAADPALAQTEPYRAASTGDLAWLGAAIDKHYAGDDSDLRPLIAAVVAVQAGRSVGDYADEVRAFLDTAVHPALGLPYRYATYQPMRELLDLLRAHGFTAYITSGGDRDFMRPFTEDYYGVAPEQVVGSSLGLTFDEAKADVVYGSTFSFLDDGPEKPVRIWSRTGRRPVLAVGNSNGDVPMLAYAAAHPRGLALLIHHDDPHRGDPPYDAGAEQALATAAEDGWTVVSVRDDWAQVFPVPSSDSPSRSTVGAAGGAAGTGPRDGTQAP</sequence>
<name>A0ABR8RTK5_9CELL</name>
<evidence type="ECO:0000313" key="3">
    <source>
        <dbReference type="Proteomes" id="UP000641803"/>
    </source>
</evidence>
<dbReference type="RefSeq" id="WP_191796104.1">
    <property type="nucleotide sequence ID" value="NZ_JACSQQ010000014.1"/>
</dbReference>
<organism evidence="2 3">
    <name type="scientific">Oerskovia rustica</name>
    <dbReference type="NCBI Taxonomy" id="2762237"/>
    <lineage>
        <taxon>Bacteria</taxon>
        <taxon>Bacillati</taxon>
        <taxon>Actinomycetota</taxon>
        <taxon>Actinomycetes</taxon>
        <taxon>Micrococcales</taxon>
        <taxon>Cellulomonadaceae</taxon>
        <taxon>Oerskovia</taxon>
    </lineage>
</organism>
<dbReference type="Proteomes" id="UP000641803">
    <property type="component" value="Unassembled WGS sequence"/>
</dbReference>
<keyword evidence="3" id="KW-1185">Reference proteome</keyword>
<dbReference type="InterPro" id="IPR023214">
    <property type="entry name" value="HAD_sf"/>
</dbReference>
<dbReference type="SUPFAM" id="SSF56784">
    <property type="entry name" value="HAD-like"/>
    <property type="match status" value="1"/>
</dbReference>
<evidence type="ECO:0000313" key="2">
    <source>
        <dbReference type="EMBL" id="MBD7950737.1"/>
    </source>
</evidence>
<evidence type="ECO:0000256" key="1">
    <source>
        <dbReference type="SAM" id="MobiDB-lite"/>
    </source>
</evidence>
<protein>
    <submittedName>
        <fullName evidence="2">Haloacid dehalogenase-like hydrolase</fullName>
    </submittedName>
</protein>
<reference evidence="2 3" key="1">
    <citation type="submission" date="2020-08" db="EMBL/GenBank/DDBJ databases">
        <title>A Genomic Blueprint of the Chicken Gut Microbiome.</title>
        <authorList>
            <person name="Gilroy R."/>
            <person name="Ravi A."/>
            <person name="Getino M."/>
            <person name="Pursley I."/>
            <person name="Horton D.L."/>
            <person name="Alikhan N.-F."/>
            <person name="Baker D."/>
            <person name="Gharbi K."/>
            <person name="Hall N."/>
            <person name="Watson M."/>
            <person name="Adriaenssens E.M."/>
            <person name="Foster-Nyarko E."/>
            <person name="Jarju S."/>
            <person name="Secka A."/>
            <person name="Antonio M."/>
            <person name="Oren A."/>
            <person name="Chaudhuri R."/>
            <person name="La Ragione R.M."/>
            <person name="Hildebrand F."/>
            <person name="Pallen M.J."/>
        </authorList>
    </citation>
    <scope>NUCLEOTIDE SEQUENCE [LARGE SCALE GENOMIC DNA]</scope>
    <source>
        <strain evidence="2 3">Sa4CUA1</strain>
    </source>
</reference>
<feature type="region of interest" description="Disordered" evidence="1">
    <location>
        <begin position="303"/>
        <end position="334"/>
    </location>
</feature>
<proteinExistence type="predicted"/>
<dbReference type="EMBL" id="JACSQQ010000014">
    <property type="protein sequence ID" value="MBD7950737.1"/>
    <property type="molecule type" value="Genomic_DNA"/>
</dbReference>
<dbReference type="CDD" id="cd01427">
    <property type="entry name" value="HAD_like"/>
    <property type="match status" value="1"/>
</dbReference>